<organism evidence="1 2">
    <name type="scientific">Sphingomonas naphthae</name>
    <dbReference type="NCBI Taxonomy" id="1813468"/>
    <lineage>
        <taxon>Bacteria</taxon>
        <taxon>Pseudomonadati</taxon>
        <taxon>Pseudomonadota</taxon>
        <taxon>Alphaproteobacteria</taxon>
        <taxon>Sphingomonadales</taxon>
        <taxon>Sphingomonadaceae</taxon>
        <taxon>Sphingomonas</taxon>
    </lineage>
</organism>
<proteinExistence type="predicted"/>
<dbReference type="RefSeq" id="WP_273690557.1">
    <property type="nucleotide sequence ID" value="NZ_CP117411.1"/>
</dbReference>
<reference evidence="1 2" key="1">
    <citation type="submission" date="2023-02" db="EMBL/GenBank/DDBJ databases">
        <title>Genome sequence of Sphingomonas naphthae.</title>
        <authorList>
            <person name="Kim S."/>
            <person name="Heo J."/>
            <person name="Kwon S.-W."/>
        </authorList>
    </citation>
    <scope>NUCLEOTIDE SEQUENCE [LARGE SCALE GENOMIC DNA]</scope>
    <source>
        <strain evidence="1 2">KACC 18716</strain>
    </source>
</reference>
<accession>A0ABY7TQX7</accession>
<protein>
    <submittedName>
        <fullName evidence="1">Uncharacterized protein</fullName>
    </submittedName>
</protein>
<evidence type="ECO:0000313" key="2">
    <source>
        <dbReference type="Proteomes" id="UP001220395"/>
    </source>
</evidence>
<dbReference type="Proteomes" id="UP001220395">
    <property type="component" value="Chromosome"/>
</dbReference>
<dbReference type="EMBL" id="CP117411">
    <property type="protein sequence ID" value="WCT75042.1"/>
    <property type="molecule type" value="Genomic_DNA"/>
</dbReference>
<evidence type="ECO:0000313" key="1">
    <source>
        <dbReference type="EMBL" id="WCT75042.1"/>
    </source>
</evidence>
<keyword evidence="2" id="KW-1185">Reference proteome</keyword>
<sequence>MILQVMRGTEATVTATANELAVSWIEVPADMDRAAFDHLTITHRVAAGALVPITA</sequence>
<name>A0ABY7TQX7_9SPHN</name>
<gene>
    <name evidence="1" type="ORF">PQ455_07455</name>
</gene>